<organism evidence="10">
    <name type="scientific">Thrips palmi</name>
    <name type="common">Melon thrips</name>
    <dbReference type="NCBI Taxonomy" id="161013"/>
    <lineage>
        <taxon>Eukaryota</taxon>
        <taxon>Metazoa</taxon>
        <taxon>Ecdysozoa</taxon>
        <taxon>Arthropoda</taxon>
        <taxon>Hexapoda</taxon>
        <taxon>Insecta</taxon>
        <taxon>Pterygota</taxon>
        <taxon>Neoptera</taxon>
        <taxon>Paraneoptera</taxon>
        <taxon>Thysanoptera</taxon>
        <taxon>Terebrantia</taxon>
        <taxon>Thripoidea</taxon>
        <taxon>Thripidae</taxon>
        <taxon>Thrips</taxon>
    </lineage>
</organism>
<dbReference type="InterPro" id="IPR003599">
    <property type="entry name" value="Ig_sub"/>
</dbReference>
<evidence type="ECO:0000256" key="1">
    <source>
        <dbReference type="ARBA" id="ARBA00022614"/>
    </source>
</evidence>
<dbReference type="Pfam" id="PF07679">
    <property type="entry name" value="I-set"/>
    <property type="match status" value="1"/>
</dbReference>
<keyword evidence="2 7" id="KW-0732">Signal</keyword>
<dbReference type="InterPro" id="IPR013098">
    <property type="entry name" value="Ig_I-set"/>
</dbReference>
<keyword evidence="4" id="KW-1015">Disulfide bond</keyword>
<dbReference type="AlphaFoldDB" id="A0A6P9A4P4"/>
<dbReference type="SUPFAM" id="SSF52058">
    <property type="entry name" value="L domain-like"/>
    <property type="match status" value="1"/>
</dbReference>
<accession>A0A6P9A4P4</accession>
<dbReference type="PANTHER" id="PTHR24366">
    <property type="entry name" value="IG(IMMUNOGLOBULIN) AND LRR(LEUCINE RICH REPEAT) DOMAINS"/>
    <property type="match status" value="1"/>
</dbReference>
<dbReference type="Pfam" id="PF13855">
    <property type="entry name" value="LRR_8"/>
    <property type="match status" value="2"/>
</dbReference>
<dbReference type="InterPro" id="IPR001611">
    <property type="entry name" value="Leu-rich_rpt"/>
</dbReference>
<dbReference type="GO" id="GO:0030154">
    <property type="term" value="P:cell differentiation"/>
    <property type="evidence" value="ECO:0007669"/>
    <property type="project" value="UniProtKB-ARBA"/>
</dbReference>
<keyword evidence="6" id="KW-0472">Membrane</keyword>
<proteinExistence type="predicted"/>
<feature type="chain" id="PRO_5027746022" evidence="7">
    <location>
        <begin position="20"/>
        <end position="764"/>
    </location>
</feature>
<gene>
    <name evidence="10" type="primary">LOC117651967</name>
</gene>
<dbReference type="SUPFAM" id="SSF49265">
    <property type="entry name" value="Fibronectin type III"/>
    <property type="match status" value="1"/>
</dbReference>
<evidence type="ECO:0000256" key="2">
    <source>
        <dbReference type="ARBA" id="ARBA00022729"/>
    </source>
</evidence>
<evidence type="ECO:0000256" key="6">
    <source>
        <dbReference type="SAM" id="Phobius"/>
    </source>
</evidence>
<dbReference type="InterPro" id="IPR036116">
    <property type="entry name" value="FN3_sf"/>
</dbReference>
<feature type="signal peptide" evidence="7">
    <location>
        <begin position="1"/>
        <end position="19"/>
    </location>
</feature>
<dbReference type="Proteomes" id="UP000515158">
    <property type="component" value="Unplaced"/>
</dbReference>
<feature type="transmembrane region" description="Helical" evidence="6">
    <location>
        <begin position="656"/>
        <end position="679"/>
    </location>
</feature>
<evidence type="ECO:0000256" key="3">
    <source>
        <dbReference type="ARBA" id="ARBA00022737"/>
    </source>
</evidence>
<dbReference type="InterPro" id="IPR032675">
    <property type="entry name" value="LRR_dom_sf"/>
</dbReference>
<dbReference type="PROSITE" id="PS50835">
    <property type="entry name" value="IG_LIKE"/>
    <property type="match status" value="1"/>
</dbReference>
<dbReference type="RefSeq" id="XP_034252485.1">
    <property type="nucleotide sequence ID" value="XM_034396594.1"/>
</dbReference>
<reference evidence="10" key="1">
    <citation type="submission" date="2025-08" db="UniProtKB">
        <authorList>
            <consortium name="RefSeq"/>
        </authorList>
    </citation>
    <scope>IDENTIFICATION</scope>
    <source>
        <tissue evidence="10">Total insect</tissue>
    </source>
</reference>
<dbReference type="SMART" id="SM00369">
    <property type="entry name" value="LRR_TYP"/>
    <property type="match status" value="7"/>
</dbReference>
<dbReference type="InterPro" id="IPR003591">
    <property type="entry name" value="Leu-rich_rpt_typical-subtyp"/>
</dbReference>
<feature type="region of interest" description="Disordered" evidence="5">
    <location>
        <begin position="20"/>
        <end position="51"/>
    </location>
</feature>
<keyword evidence="9" id="KW-1185">Reference proteome</keyword>
<dbReference type="SMART" id="SM00409">
    <property type="entry name" value="IG"/>
    <property type="match status" value="1"/>
</dbReference>
<dbReference type="Gene3D" id="2.60.40.10">
    <property type="entry name" value="Immunoglobulins"/>
    <property type="match status" value="2"/>
</dbReference>
<evidence type="ECO:0000256" key="4">
    <source>
        <dbReference type="ARBA" id="ARBA00023157"/>
    </source>
</evidence>
<protein>
    <submittedName>
        <fullName evidence="10">Leucine-rich repeat and immunoglobulin-like domain-containing nogo receptor-interacting protein 3</fullName>
    </submittedName>
</protein>
<dbReference type="CDD" id="cd00063">
    <property type="entry name" value="FN3"/>
    <property type="match status" value="1"/>
</dbReference>
<evidence type="ECO:0000259" key="8">
    <source>
        <dbReference type="PROSITE" id="PS50835"/>
    </source>
</evidence>
<dbReference type="InterPro" id="IPR003961">
    <property type="entry name" value="FN3_dom"/>
</dbReference>
<dbReference type="GO" id="GO:0009653">
    <property type="term" value="P:anatomical structure morphogenesis"/>
    <property type="evidence" value="ECO:0007669"/>
    <property type="project" value="UniProtKB-ARBA"/>
</dbReference>
<dbReference type="SUPFAM" id="SSF48726">
    <property type="entry name" value="Immunoglobulin"/>
    <property type="match status" value="1"/>
</dbReference>
<keyword evidence="3" id="KW-0677">Repeat</keyword>
<name>A0A6P9A4P4_THRPL</name>
<dbReference type="Gene3D" id="3.80.10.10">
    <property type="entry name" value="Ribonuclease Inhibitor"/>
    <property type="match status" value="2"/>
</dbReference>
<feature type="compositionally biased region" description="Low complexity" evidence="5">
    <location>
        <begin position="20"/>
        <end position="47"/>
    </location>
</feature>
<keyword evidence="1" id="KW-0433">Leucine-rich repeat</keyword>
<dbReference type="KEGG" id="tpal:117651967"/>
<evidence type="ECO:0000313" key="10">
    <source>
        <dbReference type="RefSeq" id="XP_034252485.1"/>
    </source>
</evidence>
<keyword evidence="6" id="KW-0812">Transmembrane</keyword>
<dbReference type="InterPro" id="IPR036179">
    <property type="entry name" value="Ig-like_dom_sf"/>
</dbReference>
<dbReference type="InterPro" id="IPR013783">
    <property type="entry name" value="Ig-like_fold"/>
</dbReference>
<feature type="domain" description="Ig-like" evidence="8">
    <location>
        <begin position="433"/>
        <end position="535"/>
    </location>
</feature>
<sequence length="764" mass="80998">MSPLLVLLLLAVVAPWGAGTAPSTADTSTVTTSTTTASTTTAPTPTTGGSNGGCPAMCRCGPEPLPVPEAADVEVSGPRASMACAGVPVLSEDHADVELLRVGNTTMRRLDFWALRRLPGLRVLHVQGSGVAELTGSGKANRDLRVLDLTANSLHVLGGFAFRDLAELRVLNLTANGLHSIAPSALALPKLTVLDLRRNRLAVLKPHFFADAPALRELYLADNALSRVPALVLPALLHVLDLSGNHIIRVEDSAFDAVNVTNTLDLSRNALRRVPHVALRRLGAVRDLVLSDNPLGDAWGALPAGAVVGLAVRTLHLQRLRSPSPALALATVRRGALQALPELRELRLSANPDLTYVHPQGLAGVPRLHTLDLSSTPLLALERELLDAAPSLKTLRLDNGTLHCHCSLGWLRNLTQGPVSCRGPPSPQPPCAPYIIPLFPEAFSETLGNNASFHCRALFGAPAAGEAPAKAAAKASVSWRTHAGVELSEGECADAAGRVCVRDHVLTVLYLHAEDAGTYTCEARAPAGQDARAVRLHVRDVHVRLLPLTVTSTFVTLAWNMSSAVTNSYTLRVEEVPEATTAAPGASAAPPPAPRSVTFTVGLKMHSYTVHGLKPHSRYAFTLAIQREAYSLVIGSTEVTTREGAFLVSLGIERNYLSIILVSVVGGAATAACLGLCGLRCWRQRLRLKEAAHLAALRKSDSAFSGREMLSQPGTPTALDTALDTDSPPLHTLFRGITYISLADERSAPSECGRSIEQDLISFT</sequence>
<dbReference type="OrthoDB" id="676979at2759"/>
<evidence type="ECO:0000256" key="5">
    <source>
        <dbReference type="SAM" id="MobiDB-lite"/>
    </source>
</evidence>
<evidence type="ECO:0000256" key="7">
    <source>
        <dbReference type="SAM" id="SignalP"/>
    </source>
</evidence>
<dbReference type="GeneID" id="117651967"/>
<dbReference type="InParanoid" id="A0A6P9A4P4"/>
<keyword evidence="6" id="KW-1133">Transmembrane helix</keyword>
<evidence type="ECO:0000313" key="9">
    <source>
        <dbReference type="Proteomes" id="UP000515158"/>
    </source>
</evidence>
<dbReference type="InterPro" id="IPR007110">
    <property type="entry name" value="Ig-like_dom"/>
</dbReference>
<dbReference type="PANTHER" id="PTHR24366:SF96">
    <property type="entry name" value="LEUCINE RICH REPEAT CONTAINING 53"/>
    <property type="match status" value="1"/>
</dbReference>